<feature type="transmembrane region" description="Helical" evidence="1">
    <location>
        <begin position="6"/>
        <end position="28"/>
    </location>
</feature>
<proteinExistence type="predicted"/>
<protein>
    <submittedName>
        <fullName evidence="2">Uncharacterized protein</fullName>
    </submittedName>
</protein>
<reference evidence="2" key="1">
    <citation type="journal article" date="2014" name="Front. Microbiol.">
        <title>High frequency of phylogenetically diverse reductive dehalogenase-homologous genes in deep subseafloor sedimentary metagenomes.</title>
        <authorList>
            <person name="Kawai M."/>
            <person name="Futagami T."/>
            <person name="Toyoda A."/>
            <person name="Takaki Y."/>
            <person name="Nishi S."/>
            <person name="Hori S."/>
            <person name="Arai W."/>
            <person name="Tsubouchi T."/>
            <person name="Morono Y."/>
            <person name="Uchiyama I."/>
            <person name="Ito T."/>
            <person name="Fujiyama A."/>
            <person name="Inagaki F."/>
            <person name="Takami H."/>
        </authorList>
    </citation>
    <scope>NUCLEOTIDE SEQUENCE</scope>
    <source>
        <strain evidence="2">Expedition CK06-06</strain>
    </source>
</reference>
<dbReference type="AlphaFoldDB" id="X1AMQ3"/>
<comment type="caution">
    <text evidence="2">The sequence shown here is derived from an EMBL/GenBank/DDBJ whole genome shotgun (WGS) entry which is preliminary data.</text>
</comment>
<evidence type="ECO:0000256" key="1">
    <source>
        <dbReference type="SAM" id="Phobius"/>
    </source>
</evidence>
<name>X1AMQ3_9ZZZZ</name>
<feature type="non-terminal residue" evidence="2">
    <location>
        <position position="116"/>
    </location>
</feature>
<keyword evidence="1" id="KW-1133">Transmembrane helix</keyword>
<organism evidence="2">
    <name type="scientific">marine sediment metagenome</name>
    <dbReference type="NCBI Taxonomy" id="412755"/>
    <lineage>
        <taxon>unclassified sequences</taxon>
        <taxon>metagenomes</taxon>
        <taxon>ecological metagenomes</taxon>
    </lineage>
</organism>
<sequence length="116" mass="13263">MSFTYAGENAFSLVLEIVMLFIGVLYLVQTLTRRISESPDQPIPFENPVQFQSRIYFTSKMKKIFGERGLVIIILGLALGYHMVYLDAFFIGDVFISELPILNTFVNPNLKISDLY</sequence>
<dbReference type="EMBL" id="BART01006310">
    <property type="protein sequence ID" value="GAG61196.1"/>
    <property type="molecule type" value="Genomic_DNA"/>
</dbReference>
<keyword evidence="1" id="KW-0472">Membrane</keyword>
<accession>X1AMQ3</accession>
<evidence type="ECO:0000313" key="2">
    <source>
        <dbReference type="EMBL" id="GAG61196.1"/>
    </source>
</evidence>
<feature type="transmembrane region" description="Helical" evidence="1">
    <location>
        <begin position="70"/>
        <end position="91"/>
    </location>
</feature>
<gene>
    <name evidence="2" type="ORF">S01H4_14384</name>
</gene>
<keyword evidence="1" id="KW-0812">Transmembrane</keyword>